<dbReference type="SUPFAM" id="SSF56784">
    <property type="entry name" value="HAD-like"/>
    <property type="match status" value="1"/>
</dbReference>
<evidence type="ECO:0000313" key="2">
    <source>
        <dbReference type="Proteomes" id="UP000471120"/>
    </source>
</evidence>
<dbReference type="GO" id="GO:0050308">
    <property type="term" value="F:sugar-phosphatase activity"/>
    <property type="evidence" value="ECO:0007669"/>
    <property type="project" value="TreeGrafter"/>
</dbReference>
<sequence length="215" mass="22264">MDGTLLDSERLWDVAMRELSEHLGGPMSEETREATLGASSANALAVLFDSLGPEQKPAAVADAKVWLFARVGELFGGGLDWRPGARDALATVRGLGLRTALVTNTERVLTEPALDTIGRDFFDASVCGDEVPSGKPDPDPYLRGAELLGVDPRDCLAVEDSPTGTAAAAAAGCRVLVVPSEAAVPAGPGRVFRDGLVGLSEADIAAVWRDGAPAA</sequence>
<dbReference type="Gene3D" id="3.40.50.1000">
    <property type="entry name" value="HAD superfamily/HAD-like"/>
    <property type="match status" value="1"/>
</dbReference>
<protein>
    <submittedName>
        <fullName evidence="1">HAD family phosphatase</fullName>
    </submittedName>
</protein>
<dbReference type="InterPro" id="IPR051806">
    <property type="entry name" value="HAD-like_SPP"/>
</dbReference>
<comment type="caution">
    <text evidence="1">The sequence shown here is derived from an EMBL/GenBank/DDBJ whole genome shotgun (WGS) entry which is preliminary data.</text>
</comment>
<reference evidence="1 2" key="1">
    <citation type="submission" date="2018-07" db="EMBL/GenBank/DDBJ databases">
        <title>Genome sequence of Rhodococcus rhodnii ATCC 35071 from Rhodnius prolixus.</title>
        <authorList>
            <person name="Patel V."/>
            <person name="Vogel K.J."/>
        </authorList>
    </citation>
    <scope>NUCLEOTIDE SEQUENCE [LARGE SCALE GENOMIC DNA]</scope>
    <source>
        <strain evidence="1 2">ATCC 35071</strain>
    </source>
</reference>
<dbReference type="CDD" id="cd07505">
    <property type="entry name" value="HAD_BPGM-like"/>
    <property type="match status" value="1"/>
</dbReference>
<dbReference type="EMBL" id="QRCM01000001">
    <property type="protein sequence ID" value="TXG91215.1"/>
    <property type="molecule type" value="Genomic_DNA"/>
</dbReference>
<dbReference type="Proteomes" id="UP000471120">
    <property type="component" value="Unassembled WGS sequence"/>
</dbReference>
<dbReference type="InterPro" id="IPR023214">
    <property type="entry name" value="HAD_sf"/>
</dbReference>
<dbReference type="PANTHER" id="PTHR43481">
    <property type="entry name" value="FRUCTOSE-1-PHOSPHATE PHOSPHATASE"/>
    <property type="match status" value="1"/>
</dbReference>
<organism evidence="1 2">
    <name type="scientific">Rhodococcus rhodnii</name>
    <dbReference type="NCBI Taxonomy" id="38312"/>
    <lineage>
        <taxon>Bacteria</taxon>
        <taxon>Bacillati</taxon>
        <taxon>Actinomycetota</taxon>
        <taxon>Actinomycetes</taxon>
        <taxon>Mycobacteriales</taxon>
        <taxon>Nocardiaceae</taxon>
        <taxon>Rhodococcus</taxon>
    </lineage>
</organism>
<accession>A0A6P2CF78</accession>
<dbReference type="Pfam" id="PF00702">
    <property type="entry name" value="Hydrolase"/>
    <property type="match status" value="1"/>
</dbReference>
<dbReference type="InterPro" id="IPR036412">
    <property type="entry name" value="HAD-like_sf"/>
</dbReference>
<proteinExistence type="predicted"/>
<gene>
    <name evidence="1" type="ORF">DW322_14555</name>
</gene>
<dbReference type="InterPro" id="IPR023198">
    <property type="entry name" value="PGP-like_dom2"/>
</dbReference>
<evidence type="ECO:0000313" key="1">
    <source>
        <dbReference type="EMBL" id="TXG91215.1"/>
    </source>
</evidence>
<dbReference type="InterPro" id="IPR006439">
    <property type="entry name" value="HAD-SF_hydro_IA"/>
</dbReference>
<dbReference type="AlphaFoldDB" id="A0A6P2CF78"/>
<dbReference type="NCBIfam" id="TIGR01509">
    <property type="entry name" value="HAD-SF-IA-v3"/>
    <property type="match status" value="1"/>
</dbReference>
<dbReference type="Gene3D" id="1.10.150.240">
    <property type="entry name" value="Putative phosphatase, domain 2"/>
    <property type="match status" value="1"/>
</dbReference>
<dbReference type="PANTHER" id="PTHR43481:SF4">
    <property type="entry name" value="GLYCEROL-1-PHOSPHATE PHOSPHOHYDROLASE 1-RELATED"/>
    <property type="match status" value="1"/>
</dbReference>
<name>A0A6P2CF78_9NOCA</name>